<feature type="compositionally biased region" description="Basic and acidic residues" evidence="1">
    <location>
        <begin position="113"/>
        <end position="131"/>
    </location>
</feature>
<accession>A0A6J3KB72</accession>
<feature type="compositionally biased region" description="Basic residues" evidence="1">
    <location>
        <begin position="103"/>
        <end position="112"/>
    </location>
</feature>
<dbReference type="KEGG" id="bvk:117233835"/>
<dbReference type="GeneID" id="117233835"/>
<organism evidence="2 3">
    <name type="scientific">Bombus vosnesenskii</name>
    <dbReference type="NCBI Taxonomy" id="207650"/>
    <lineage>
        <taxon>Eukaryota</taxon>
        <taxon>Metazoa</taxon>
        <taxon>Ecdysozoa</taxon>
        <taxon>Arthropoda</taxon>
        <taxon>Hexapoda</taxon>
        <taxon>Insecta</taxon>
        <taxon>Pterygota</taxon>
        <taxon>Neoptera</taxon>
        <taxon>Endopterygota</taxon>
        <taxon>Hymenoptera</taxon>
        <taxon>Apocrita</taxon>
        <taxon>Aculeata</taxon>
        <taxon>Apoidea</taxon>
        <taxon>Anthophila</taxon>
        <taxon>Apidae</taxon>
        <taxon>Bombus</taxon>
        <taxon>Pyrobombus</taxon>
    </lineage>
</organism>
<dbReference type="RefSeq" id="XP_033350347.1">
    <property type="nucleotide sequence ID" value="XM_033494456.1"/>
</dbReference>
<sequence>MISITNNEAHNPNLSNHYFSSLISPYILLRILTENTLIALQWEAIFVHAFFNLNNITRKILPTIKGETFPQLKRPEETISESCWEKINIGNVENLKTVEQAGKKKRTGKKLHRPVEKTRMDQAGKAQREAEEKERLRKWEECWQKKFEAQEERDNAECCAGKDLCVKPRTQSNIWINVTKDRSLQEIHMFIKHVPVPKPKPPPLPPLKIQKTPIISPMERIVKQRVDKMSGTDKKMKKEKKKK</sequence>
<keyword evidence="2" id="KW-1185">Reference proteome</keyword>
<dbReference type="Proteomes" id="UP000504631">
    <property type="component" value="Unplaced"/>
</dbReference>
<evidence type="ECO:0000313" key="2">
    <source>
        <dbReference type="Proteomes" id="UP000504631"/>
    </source>
</evidence>
<proteinExistence type="predicted"/>
<protein>
    <submittedName>
        <fullName evidence="3">Uncharacterized protein LOC117233835</fullName>
    </submittedName>
</protein>
<reference evidence="3" key="1">
    <citation type="submission" date="2025-08" db="UniProtKB">
        <authorList>
            <consortium name="RefSeq"/>
        </authorList>
    </citation>
    <scope>IDENTIFICATION</scope>
    <source>
        <tissue evidence="3">Muscle</tissue>
    </source>
</reference>
<evidence type="ECO:0000256" key="1">
    <source>
        <dbReference type="SAM" id="MobiDB-lite"/>
    </source>
</evidence>
<evidence type="ECO:0000313" key="3">
    <source>
        <dbReference type="RefSeq" id="XP_033350347.1"/>
    </source>
</evidence>
<feature type="region of interest" description="Disordered" evidence="1">
    <location>
        <begin position="101"/>
        <end position="131"/>
    </location>
</feature>
<dbReference type="AlphaFoldDB" id="A0A6J3KB72"/>
<gene>
    <name evidence="3" type="primary">LOC117233835</name>
</gene>
<name>A0A6J3KB72_9HYME</name>